<feature type="domain" description="C2H2-type" evidence="14">
    <location>
        <begin position="606"/>
        <end position="633"/>
    </location>
</feature>
<dbReference type="InterPro" id="IPR001909">
    <property type="entry name" value="KRAB"/>
</dbReference>
<proteinExistence type="inferred from homology"/>
<feature type="compositionally biased region" description="Low complexity" evidence="13">
    <location>
        <begin position="376"/>
        <end position="386"/>
    </location>
</feature>
<evidence type="ECO:0000313" key="16">
    <source>
        <dbReference type="Proteomes" id="UP000694910"/>
    </source>
</evidence>
<comment type="subcellular location">
    <subcellularLocation>
        <location evidence="12">Nucleus</location>
    </subcellularLocation>
</comment>
<feature type="region of interest" description="Disordered" evidence="13">
    <location>
        <begin position="1"/>
        <end position="33"/>
    </location>
</feature>
<dbReference type="Gene3D" id="1.10.4020.10">
    <property type="entry name" value="DNA breaking-rejoining enzymes"/>
    <property type="match status" value="1"/>
</dbReference>
<dbReference type="SUPFAM" id="SSF57667">
    <property type="entry name" value="beta-beta-alpha zinc fingers"/>
    <property type="match status" value="4"/>
</dbReference>
<dbReference type="Pfam" id="PF00096">
    <property type="entry name" value="zf-C2H2"/>
    <property type="match status" value="6"/>
</dbReference>
<keyword evidence="7" id="KW-0805">Transcription regulation</keyword>
<feature type="domain" description="C2H2-type" evidence="14">
    <location>
        <begin position="550"/>
        <end position="577"/>
    </location>
</feature>
<feature type="domain" description="C2H2-type" evidence="14">
    <location>
        <begin position="578"/>
        <end position="605"/>
    </location>
</feature>
<evidence type="ECO:0000256" key="2">
    <source>
        <dbReference type="ARBA" id="ARBA00006991"/>
    </source>
</evidence>
<evidence type="ECO:0000259" key="15">
    <source>
        <dbReference type="PROSITE" id="PS50804"/>
    </source>
</evidence>
<dbReference type="Pfam" id="PF13837">
    <property type="entry name" value="Myb_DNA-bind_4"/>
    <property type="match status" value="1"/>
</dbReference>
<name>A0ABM1DB15_CERSS</name>
<reference evidence="17" key="1">
    <citation type="submission" date="2025-08" db="UniProtKB">
        <authorList>
            <consortium name="RefSeq"/>
        </authorList>
    </citation>
    <scope>IDENTIFICATION</scope>
</reference>
<feature type="domain" description="C2H2-type" evidence="14">
    <location>
        <begin position="522"/>
        <end position="549"/>
    </location>
</feature>
<feature type="region of interest" description="Disordered" evidence="13">
    <location>
        <begin position="352"/>
        <end position="395"/>
    </location>
</feature>
<keyword evidence="9" id="KW-0804">Transcription</keyword>
<dbReference type="InterPro" id="IPR036236">
    <property type="entry name" value="Znf_C2H2_sf"/>
</dbReference>
<sequence length="698" mass="78928">MMAATRSPQADPSPSKDCTQGQKSALHSKRPDYEASRQRFRQFCYQEVAGPHEAFSKLWELCCQWLRPKTHSKEQILELLVLEQFLTILPEEIRTWVREQCPENGGEAVALVEDVQRAPGQQVLDSGKDLRVLFEETAPLGGARESLRSHLKQRVHPGERNLKGSQSSHHRPCEQSEAWLTPQAPRNLPQKRGLQDQETGAVLWIEGAQGPIMCEDSAISLCQEGQTHCGPAQRALYRGVTQKNDRYVSLATGVHWGYEETKTLLAVLSNSEFHEKPLTREQIIQIYRAAAEQVQEQGFLRTAEQCRTKVKILQSRYHKVRRGHVPEPCIFHEEMDALSSSWSSAATVASDAVPGQEGSDMEAGELSLQNREPTEVGEGTTVGAAAGDEKDFRDPGQEVSRFDLSVLFPNRLDFEIKNEIKKKNLKWNDSEEADMNKALQRKSSEVFWHSELKRGWKGEPMSRRQHRCSPGESEEKPPSQERMSHQRLPTWKKACAHLLCGRKCSQSSPSHHQPAPELEKTSQCHECGKSFSRGSYLVRHQRVHTGEKPHKCSECGKGFSERSNLTAHLRTHTGERPYWCGECGKSFNQSSSLVVHQRTHTGEKPYQCTVCGKRFNNSSQCSTHRRVHTGESLYKCVQCGKTFNNSSHFRAHQKTHTGGKPYRCSHCAKSFTKNSALTRHWGVHMKEILTSQEGGEMP</sequence>
<keyword evidence="4" id="KW-0677">Repeat</keyword>
<dbReference type="PROSITE" id="PS50157">
    <property type="entry name" value="ZINC_FINGER_C2H2_2"/>
    <property type="match status" value="6"/>
</dbReference>
<dbReference type="InterPro" id="IPR003309">
    <property type="entry name" value="SCAN_dom"/>
</dbReference>
<dbReference type="GeneID" id="106803095"/>
<accession>A0ABM1DB15</accession>
<dbReference type="SMART" id="SM00431">
    <property type="entry name" value="SCAN"/>
    <property type="match status" value="1"/>
</dbReference>
<keyword evidence="3" id="KW-0479">Metal-binding</keyword>
<protein>
    <submittedName>
        <fullName evidence="17">Zinc finger and SCAN domain-containing protein 32</fullName>
    </submittedName>
</protein>
<dbReference type="PANTHER" id="PTHR14196:SF12">
    <property type="entry name" value="ZINC FINGER PROTEIN 208-LIKE"/>
    <property type="match status" value="1"/>
</dbReference>
<evidence type="ECO:0000256" key="12">
    <source>
        <dbReference type="PROSITE-ProRule" id="PRU00187"/>
    </source>
</evidence>
<feature type="compositionally biased region" description="Polar residues" evidence="13">
    <location>
        <begin position="1"/>
        <end position="25"/>
    </location>
</feature>
<dbReference type="Gene3D" id="3.30.160.60">
    <property type="entry name" value="Classic Zinc Finger"/>
    <property type="match status" value="6"/>
</dbReference>
<feature type="region of interest" description="Disordered" evidence="13">
    <location>
        <begin position="457"/>
        <end position="486"/>
    </location>
</feature>
<dbReference type="PROSITE" id="PS00028">
    <property type="entry name" value="ZINC_FINGER_C2H2_1"/>
    <property type="match status" value="6"/>
</dbReference>
<dbReference type="SUPFAM" id="SSF109640">
    <property type="entry name" value="KRAB domain (Kruppel-associated box)"/>
    <property type="match status" value="1"/>
</dbReference>
<comment type="similarity">
    <text evidence="2">Belongs to the krueppel C2H2-type zinc-finger protein family.</text>
</comment>
<evidence type="ECO:0000256" key="9">
    <source>
        <dbReference type="ARBA" id="ARBA00023163"/>
    </source>
</evidence>
<evidence type="ECO:0000256" key="8">
    <source>
        <dbReference type="ARBA" id="ARBA00023125"/>
    </source>
</evidence>
<dbReference type="InterPro" id="IPR013087">
    <property type="entry name" value="Znf_C2H2_type"/>
</dbReference>
<evidence type="ECO:0000256" key="1">
    <source>
        <dbReference type="ARBA" id="ARBA00003767"/>
    </source>
</evidence>
<dbReference type="RefSeq" id="XP_014648996.1">
    <property type="nucleotide sequence ID" value="XM_014793510.1"/>
</dbReference>
<dbReference type="Pfam" id="PF02023">
    <property type="entry name" value="SCAN"/>
    <property type="match status" value="1"/>
</dbReference>
<dbReference type="SUPFAM" id="SSF47353">
    <property type="entry name" value="Retrovirus capsid dimerization domain-like"/>
    <property type="match status" value="1"/>
</dbReference>
<feature type="domain" description="C2H2-type" evidence="14">
    <location>
        <begin position="662"/>
        <end position="687"/>
    </location>
</feature>
<dbReference type="InterPro" id="IPR038269">
    <property type="entry name" value="SCAN_sf"/>
</dbReference>
<evidence type="ECO:0000256" key="7">
    <source>
        <dbReference type="ARBA" id="ARBA00023015"/>
    </source>
</evidence>
<dbReference type="Pfam" id="PF01352">
    <property type="entry name" value="KRAB"/>
    <property type="match status" value="1"/>
</dbReference>
<organism evidence="16 17">
    <name type="scientific">Ceratotherium simum simum</name>
    <name type="common">Southern white rhinoceros</name>
    <dbReference type="NCBI Taxonomy" id="73337"/>
    <lineage>
        <taxon>Eukaryota</taxon>
        <taxon>Metazoa</taxon>
        <taxon>Chordata</taxon>
        <taxon>Craniata</taxon>
        <taxon>Vertebrata</taxon>
        <taxon>Euteleostomi</taxon>
        <taxon>Mammalia</taxon>
        <taxon>Eutheria</taxon>
        <taxon>Laurasiatheria</taxon>
        <taxon>Perissodactyla</taxon>
        <taxon>Rhinocerotidae</taxon>
        <taxon>Ceratotherium</taxon>
    </lineage>
</organism>
<evidence type="ECO:0000256" key="6">
    <source>
        <dbReference type="ARBA" id="ARBA00022833"/>
    </source>
</evidence>
<keyword evidence="16" id="KW-1185">Reference proteome</keyword>
<dbReference type="InterPro" id="IPR050717">
    <property type="entry name" value="C2H2-ZF_Transcription_Reg"/>
</dbReference>
<dbReference type="CDD" id="cd07936">
    <property type="entry name" value="SCAN"/>
    <property type="match status" value="1"/>
</dbReference>
<dbReference type="Proteomes" id="UP000694910">
    <property type="component" value="Unplaced"/>
</dbReference>
<evidence type="ECO:0000256" key="5">
    <source>
        <dbReference type="ARBA" id="ARBA00022771"/>
    </source>
</evidence>
<keyword evidence="10 12" id="KW-0539">Nucleus</keyword>
<dbReference type="InterPro" id="IPR036051">
    <property type="entry name" value="KRAB_dom_sf"/>
</dbReference>
<evidence type="ECO:0000256" key="11">
    <source>
        <dbReference type="PROSITE-ProRule" id="PRU00042"/>
    </source>
</evidence>
<feature type="domain" description="SCAN box" evidence="15">
    <location>
        <begin position="37"/>
        <end position="117"/>
    </location>
</feature>
<feature type="region of interest" description="Disordered" evidence="13">
    <location>
        <begin position="148"/>
        <end position="195"/>
    </location>
</feature>
<evidence type="ECO:0000256" key="3">
    <source>
        <dbReference type="ARBA" id="ARBA00022723"/>
    </source>
</evidence>
<evidence type="ECO:0000259" key="14">
    <source>
        <dbReference type="PROSITE" id="PS50157"/>
    </source>
</evidence>
<feature type="domain" description="C2H2-type" evidence="14">
    <location>
        <begin position="634"/>
        <end position="661"/>
    </location>
</feature>
<dbReference type="PANTHER" id="PTHR14196">
    <property type="entry name" value="ODD-SKIPPED - RELATED"/>
    <property type="match status" value="1"/>
</dbReference>
<keyword evidence="6" id="KW-0862">Zinc</keyword>
<keyword evidence="8" id="KW-0238">DNA-binding</keyword>
<gene>
    <name evidence="17" type="primary">LOC106803095</name>
</gene>
<dbReference type="SMART" id="SM00355">
    <property type="entry name" value="ZnF_C2H2"/>
    <property type="match status" value="6"/>
</dbReference>
<dbReference type="PROSITE" id="PS50804">
    <property type="entry name" value="SCAN_BOX"/>
    <property type="match status" value="1"/>
</dbReference>
<comment type="function">
    <text evidence="1">May be involved in transcriptional regulation.</text>
</comment>
<dbReference type="InterPro" id="IPR044822">
    <property type="entry name" value="Myb_DNA-bind_4"/>
</dbReference>
<feature type="compositionally biased region" description="Basic and acidic residues" evidence="13">
    <location>
        <begin position="473"/>
        <end position="484"/>
    </location>
</feature>
<keyword evidence="5 11" id="KW-0863">Zinc-finger</keyword>
<evidence type="ECO:0000256" key="4">
    <source>
        <dbReference type="ARBA" id="ARBA00022737"/>
    </source>
</evidence>
<evidence type="ECO:0000256" key="13">
    <source>
        <dbReference type="SAM" id="MobiDB-lite"/>
    </source>
</evidence>
<dbReference type="Gene3D" id="1.10.10.60">
    <property type="entry name" value="Homeodomain-like"/>
    <property type="match status" value="1"/>
</dbReference>
<evidence type="ECO:0000313" key="17">
    <source>
        <dbReference type="RefSeq" id="XP_014648996.1"/>
    </source>
</evidence>
<evidence type="ECO:0000256" key="10">
    <source>
        <dbReference type="ARBA" id="ARBA00023242"/>
    </source>
</evidence>